<dbReference type="Pfam" id="PF01381">
    <property type="entry name" value="HTH_3"/>
    <property type="match status" value="1"/>
</dbReference>
<dbReference type="PANTHER" id="PTHR46558">
    <property type="entry name" value="TRACRIPTIONAL REGULATORY PROTEIN-RELATED-RELATED"/>
    <property type="match status" value="1"/>
</dbReference>
<dbReference type="Proteomes" id="UP001589836">
    <property type="component" value="Unassembled WGS sequence"/>
</dbReference>
<dbReference type="Gene3D" id="1.10.260.40">
    <property type="entry name" value="lambda repressor-like DNA-binding domains"/>
    <property type="match status" value="1"/>
</dbReference>
<organism evidence="3 4">
    <name type="scientific">Pontibacillus salicampi</name>
    <dbReference type="NCBI Taxonomy" id="1449801"/>
    <lineage>
        <taxon>Bacteria</taxon>
        <taxon>Bacillati</taxon>
        <taxon>Bacillota</taxon>
        <taxon>Bacilli</taxon>
        <taxon>Bacillales</taxon>
        <taxon>Bacillaceae</taxon>
        <taxon>Pontibacillus</taxon>
    </lineage>
</organism>
<dbReference type="CDD" id="cd00093">
    <property type="entry name" value="HTH_XRE"/>
    <property type="match status" value="1"/>
</dbReference>
<dbReference type="SMART" id="SM00530">
    <property type="entry name" value="HTH_XRE"/>
    <property type="match status" value="1"/>
</dbReference>
<sequence length="114" mass="13051">MTTYSNTMKHIREKHGDSLEDLSEKVKVSVEELAEIENGESTPSLKLIRDFAVVYNESLSHFIGEDPDETDEENSKYEKWLPFINQMEQKGVSPEYLIELLQQAGQAGDTQDKE</sequence>
<evidence type="ECO:0000259" key="2">
    <source>
        <dbReference type="PROSITE" id="PS50943"/>
    </source>
</evidence>
<dbReference type="RefSeq" id="WP_377345909.1">
    <property type="nucleotide sequence ID" value="NZ_JBHLTP010000004.1"/>
</dbReference>
<dbReference type="PROSITE" id="PS50943">
    <property type="entry name" value="HTH_CROC1"/>
    <property type="match status" value="1"/>
</dbReference>
<feature type="domain" description="HTH cro/C1-type" evidence="2">
    <location>
        <begin position="8"/>
        <end position="62"/>
    </location>
</feature>
<protein>
    <submittedName>
        <fullName evidence="3">Helix-turn-helix domain-containing protein</fullName>
    </submittedName>
</protein>
<comment type="caution">
    <text evidence="3">The sequence shown here is derived from an EMBL/GenBank/DDBJ whole genome shotgun (WGS) entry which is preliminary data.</text>
</comment>
<dbReference type="SUPFAM" id="SSF47413">
    <property type="entry name" value="lambda repressor-like DNA-binding domains"/>
    <property type="match status" value="1"/>
</dbReference>
<evidence type="ECO:0000256" key="1">
    <source>
        <dbReference type="ARBA" id="ARBA00023125"/>
    </source>
</evidence>
<dbReference type="EMBL" id="JBHLTP010000004">
    <property type="protein sequence ID" value="MFC0523290.1"/>
    <property type="molecule type" value="Genomic_DNA"/>
</dbReference>
<reference evidence="3 4" key="1">
    <citation type="submission" date="2024-09" db="EMBL/GenBank/DDBJ databases">
        <authorList>
            <person name="Sun Q."/>
            <person name="Mori K."/>
        </authorList>
    </citation>
    <scope>NUCLEOTIDE SEQUENCE [LARGE SCALE GENOMIC DNA]</scope>
    <source>
        <strain evidence="3 4">NCAIM B.02529</strain>
    </source>
</reference>
<dbReference type="InterPro" id="IPR010982">
    <property type="entry name" value="Lambda_DNA-bd_dom_sf"/>
</dbReference>
<name>A0ABV6LLL4_9BACI</name>
<dbReference type="PANTHER" id="PTHR46558:SF4">
    <property type="entry name" value="DNA-BIDING PHAGE PROTEIN"/>
    <property type="match status" value="1"/>
</dbReference>
<keyword evidence="1" id="KW-0238">DNA-binding</keyword>
<gene>
    <name evidence="3" type="ORF">ACFFGV_06805</name>
</gene>
<proteinExistence type="predicted"/>
<dbReference type="InterPro" id="IPR001387">
    <property type="entry name" value="Cro/C1-type_HTH"/>
</dbReference>
<evidence type="ECO:0000313" key="3">
    <source>
        <dbReference type="EMBL" id="MFC0523290.1"/>
    </source>
</evidence>
<keyword evidence="4" id="KW-1185">Reference proteome</keyword>
<evidence type="ECO:0000313" key="4">
    <source>
        <dbReference type="Proteomes" id="UP001589836"/>
    </source>
</evidence>
<accession>A0ABV6LLL4</accession>